<feature type="domain" description="K1 capsule-specific polysaccharide lyase C-terminal" evidence="2">
    <location>
        <begin position="56"/>
        <end position="120"/>
    </location>
</feature>
<keyword evidence="1" id="KW-0732">Signal</keyword>
<dbReference type="Pfam" id="PF24146">
    <property type="entry name" value="K1-lyase_C"/>
    <property type="match status" value="1"/>
</dbReference>
<reference evidence="3 4" key="1">
    <citation type="submission" date="2016-10" db="EMBL/GenBank/DDBJ databases">
        <authorList>
            <person name="de Groot N.N."/>
        </authorList>
    </citation>
    <scope>NUCLEOTIDE SEQUENCE [LARGE SCALE GENOMIC DNA]</scope>
    <source>
        <strain evidence="3 4">R5</strain>
    </source>
</reference>
<gene>
    <name evidence="3" type="ORF">SAMN05216337_1017133</name>
</gene>
<feature type="signal peptide" evidence="1">
    <location>
        <begin position="1"/>
        <end position="21"/>
    </location>
</feature>
<dbReference type="EMBL" id="FMZW01000017">
    <property type="protein sequence ID" value="SDD95022.1"/>
    <property type="molecule type" value="Genomic_DNA"/>
</dbReference>
<evidence type="ECO:0000313" key="3">
    <source>
        <dbReference type="EMBL" id="SDD95022.1"/>
    </source>
</evidence>
<dbReference type="Proteomes" id="UP000199245">
    <property type="component" value="Unassembled WGS sequence"/>
</dbReference>
<organism evidence="3 4">
    <name type="scientific">Bradyrhizobium brasilense</name>
    <dbReference type="NCBI Taxonomy" id="1419277"/>
    <lineage>
        <taxon>Bacteria</taxon>
        <taxon>Pseudomonadati</taxon>
        <taxon>Pseudomonadota</taxon>
        <taxon>Alphaproteobacteria</taxon>
        <taxon>Hyphomicrobiales</taxon>
        <taxon>Nitrobacteraceae</taxon>
        <taxon>Bradyrhizobium</taxon>
    </lineage>
</organism>
<evidence type="ECO:0000313" key="4">
    <source>
        <dbReference type="Proteomes" id="UP000199245"/>
    </source>
</evidence>
<evidence type="ECO:0000256" key="1">
    <source>
        <dbReference type="SAM" id="SignalP"/>
    </source>
</evidence>
<name>A0A1G6YXN7_9BRAD</name>
<accession>A0A1G6YXN7</accession>
<evidence type="ECO:0000259" key="2">
    <source>
        <dbReference type="Pfam" id="PF24146"/>
    </source>
</evidence>
<protein>
    <recommendedName>
        <fullName evidence="2">K1 capsule-specific polysaccharide lyase C-terminal domain-containing protein</fullName>
    </recommendedName>
</protein>
<dbReference type="InterPro" id="IPR056204">
    <property type="entry name" value="K1-lyase_C"/>
</dbReference>
<sequence length="121" mass="11764">MKKLLIGAVVGLLALAGAAVAQIAPGAIKITSLVGSFAIDLITTGPMSAKLPVNGGTFTCAAGTATVANTNVDAGSLILMTLKTVGGTVANPFVATITAGTGFTVTCGGSDTSTYNYVIIG</sequence>
<feature type="chain" id="PRO_5011781032" description="K1 capsule-specific polysaccharide lyase C-terminal domain-containing protein" evidence="1">
    <location>
        <begin position="22"/>
        <end position="121"/>
    </location>
</feature>
<proteinExistence type="predicted"/>
<dbReference type="RefSeq" id="WP_092084061.1">
    <property type="nucleotide sequence ID" value="NZ_FMZW01000017.1"/>
</dbReference>
<dbReference type="AlphaFoldDB" id="A0A1G6YXN7"/>